<sequence>MSLFELELEAPAPLTICPKCGRQVRIDGHCECEAIFLTKPRK</sequence>
<proteinExistence type="predicted"/>
<evidence type="ECO:0000313" key="2">
    <source>
        <dbReference type="Proteomes" id="UP000028194"/>
    </source>
</evidence>
<gene>
    <name evidence="1" type="ORF">NTE_02646</name>
</gene>
<organism evidence="1 2">
    <name type="scientific">Candidatus Nitrososphaera evergladensis SR1</name>
    <dbReference type="NCBI Taxonomy" id="1459636"/>
    <lineage>
        <taxon>Archaea</taxon>
        <taxon>Nitrososphaerota</taxon>
        <taxon>Nitrososphaeria</taxon>
        <taxon>Nitrososphaerales</taxon>
        <taxon>Nitrososphaeraceae</taxon>
        <taxon>Nitrososphaera</taxon>
    </lineage>
</organism>
<keyword evidence="2" id="KW-1185">Reference proteome</keyword>
<dbReference type="KEGG" id="nev:NTE_02646"/>
<dbReference type="HOGENOM" id="CLU_3245176_0_0_2"/>
<protein>
    <submittedName>
        <fullName evidence="1">Uncharacterized protein</fullName>
    </submittedName>
</protein>
<accession>A0A075MZM2</accession>
<dbReference type="STRING" id="1459636.NTE_02646"/>
<dbReference type="GeneID" id="75933632"/>
<dbReference type="AlphaFoldDB" id="A0A075MZM2"/>
<dbReference type="Proteomes" id="UP000028194">
    <property type="component" value="Chromosome"/>
</dbReference>
<reference evidence="1 2" key="1">
    <citation type="journal article" date="2014" name="PLoS ONE">
        <title>Genome Sequence of Candidatus Nitrososphaera evergladensis from Group I.1b Enriched from Everglades Soil Reveals Novel Genomic Features of the Ammonia-Oxidizing Archaea.</title>
        <authorList>
            <person name="Zhalnina K.V."/>
            <person name="Dias R."/>
            <person name="Leonard M.T."/>
            <person name="Dorr de Quadros P."/>
            <person name="Camargo F.A."/>
            <person name="Drew J.C."/>
            <person name="Farmerie W.G."/>
            <person name="Daroub S.H."/>
            <person name="Triplett E.W."/>
        </authorList>
    </citation>
    <scope>NUCLEOTIDE SEQUENCE [LARGE SCALE GENOMIC DNA]</scope>
    <source>
        <strain evidence="1 2">SR1</strain>
    </source>
</reference>
<evidence type="ECO:0000313" key="1">
    <source>
        <dbReference type="EMBL" id="AIF84689.1"/>
    </source>
</evidence>
<name>A0A075MZM2_9ARCH</name>
<dbReference type="EMBL" id="CP007174">
    <property type="protein sequence ID" value="AIF84689.1"/>
    <property type="molecule type" value="Genomic_DNA"/>
</dbReference>
<dbReference type="RefSeq" id="WP_258914178.1">
    <property type="nucleotide sequence ID" value="NZ_CP007174.1"/>
</dbReference>